<keyword evidence="2 3" id="KW-1015">Disulfide bond</keyword>
<dbReference type="PANTHER" id="PTHR11309">
    <property type="entry name" value="FRIZZLED"/>
    <property type="match status" value="1"/>
</dbReference>
<accession>A0AAN8PGS9</accession>
<evidence type="ECO:0000313" key="7">
    <source>
        <dbReference type="EMBL" id="KAK6178437.1"/>
    </source>
</evidence>
<dbReference type="GO" id="GO:0005886">
    <property type="term" value="C:plasma membrane"/>
    <property type="evidence" value="ECO:0007669"/>
    <property type="project" value="TreeGrafter"/>
</dbReference>
<dbReference type="PROSITE" id="PS50038">
    <property type="entry name" value="FZ"/>
    <property type="match status" value="2"/>
</dbReference>
<evidence type="ECO:0000256" key="1">
    <source>
        <dbReference type="ARBA" id="ARBA00022473"/>
    </source>
</evidence>
<dbReference type="InterPro" id="IPR015526">
    <property type="entry name" value="Frizzled/SFRP"/>
</dbReference>
<dbReference type="GO" id="GO:0035567">
    <property type="term" value="P:non-canonical Wnt signaling pathway"/>
    <property type="evidence" value="ECO:0007669"/>
    <property type="project" value="TreeGrafter"/>
</dbReference>
<dbReference type="PANTHER" id="PTHR11309:SF126">
    <property type="entry name" value="FRIZZLED-2"/>
    <property type="match status" value="1"/>
</dbReference>
<feature type="disulfide bond" evidence="3">
    <location>
        <begin position="236"/>
        <end position="274"/>
    </location>
</feature>
<dbReference type="SUPFAM" id="SSF63501">
    <property type="entry name" value="Frizzled cysteine-rich domain"/>
    <property type="match status" value="2"/>
</dbReference>
<gene>
    <name evidence="7" type="ORF">SNE40_013227</name>
</gene>
<dbReference type="Pfam" id="PF01392">
    <property type="entry name" value="Fz"/>
    <property type="match status" value="2"/>
</dbReference>
<dbReference type="Gene3D" id="1.10.2000.10">
    <property type="entry name" value="Frizzled cysteine-rich domain"/>
    <property type="match status" value="2"/>
</dbReference>
<dbReference type="GO" id="GO:0042813">
    <property type="term" value="F:Wnt receptor activity"/>
    <property type="evidence" value="ECO:0007669"/>
    <property type="project" value="TreeGrafter"/>
</dbReference>
<feature type="compositionally biased region" description="Low complexity" evidence="4">
    <location>
        <begin position="47"/>
        <end position="57"/>
    </location>
</feature>
<evidence type="ECO:0000256" key="2">
    <source>
        <dbReference type="ARBA" id="ARBA00023157"/>
    </source>
</evidence>
<feature type="domain" description="FZ" evidence="6">
    <location>
        <begin position="186"/>
        <end position="309"/>
    </location>
</feature>
<feature type="chain" id="PRO_5042980053" description="FZ domain-containing protein" evidence="5">
    <location>
        <begin position="26"/>
        <end position="337"/>
    </location>
</feature>
<feature type="disulfide bond" evidence="3">
    <location>
        <begin position="191"/>
        <end position="252"/>
    </location>
</feature>
<dbReference type="EMBL" id="JAZGQO010000009">
    <property type="protein sequence ID" value="KAK6178437.1"/>
    <property type="molecule type" value="Genomic_DNA"/>
</dbReference>
<organism evidence="7 8">
    <name type="scientific">Patella caerulea</name>
    <name type="common">Rayed Mediterranean limpet</name>
    <dbReference type="NCBI Taxonomy" id="87958"/>
    <lineage>
        <taxon>Eukaryota</taxon>
        <taxon>Metazoa</taxon>
        <taxon>Spiralia</taxon>
        <taxon>Lophotrochozoa</taxon>
        <taxon>Mollusca</taxon>
        <taxon>Gastropoda</taxon>
        <taxon>Patellogastropoda</taxon>
        <taxon>Patelloidea</taxon>
        <taxon>Patellidae</taxon>
        <taxon>Patella</taxon>
    </lineage>
</organism>
<evidence type="ECO:0000313" key="8">
    <source>
        <dbReference type="Proteomes" id="UP001347796"/>
    </source>
</evidence>
<evidence type="ECO:0000256" key="4">
    <source>
        <dbReference type="SAM" id="MobiDB-lite"/>
    </source>
</evidence>
<dbReference type="GO" id="GO:0017147">
    <property type="term" value="F:Wnt-protein binding"/>
    <property type="evidence" value="ECO:0007669"/>
    <property type="project" value="TreeGrafter"/>
</dbReference>
<evidence type="ECO:0000256" key="5">
    <source>
        <dbReference type="SAM" id="SignalP"/>
    </source>
</evidence>
<dbReference type="InterPro" id="IPR036790">
    <property type="entry name" value="Frizzled_dom_sf"/>
</dbReference>
<feature type="compositionally biased region" description="Basic residues" evidence="4">
    <location>
        <begin position="29"/>
        <end position="46"/>
    </location>
</feature>
<name>A0AAN8PGS9_PATCE</name>
<feature type="signal peptide" evidence="5">
    <location>
        <begin position="1"/>
        <end position="25"/>
    </location>
</feature>
<keyword evidence="5" id="KW-0732">Signal</keyword>
<feature type="region of interest" description="Disordered" evidence="4">
    <location>
        <begin position="29"/>
        <end position="57"/>
    </location>
</feature>
<comment type="caution">
    <text evidence="7">The sequence shown here is derived from an EMBL/GenBank/DDBJ whole genome shotgun (WGS) entry which is preliminary data.</text>
</comment>
<keyword evidence="1" id="KW-0217">Developmental protein</keyword>
<dbReference type="AlphaFoldDB" id="A0AAN8PGS9"/>
<reference evidence="7 8" key="1">
    <citation type="submission" date="2024-01" db="EMBL/GenBank/DDBJ databases">
        <title>The genome of the rayed Mediterranean limpet Patella caerulea (Linnaeus, 1758).</title>
        <authorList>
            <person name="Anh-Thu Weber A."/>
            <person name="Halstead-Nussloch G."/>
        </authorList>
    </citation>
    <scope>NUCLEOTIDE SEQUENCE [LARGE SCALE GENOMIC DNA]</scope>
    <source>
        <strain evidence="7">AATW-2023a</strain>
        <tissue evidence="7">Whole specimen</tissue>
    </source>
</reference>
<protein>
    <recommendedName>
        <fullName evidence="6">FZ domain-containing protein</fullName>
    </recommendedName>
</protein>
<evidence type="ECO:0000256" key="3">
    <source>
        <dbReference type="PROSITE-ProRule" id="PRU00090"/>
    </source>
</evidence>
<dbReference type="GO" id="GO:0060070">
    <property type="term" value="P:canonical Wnt signaling pathway"/>
    <property type="evidence" value="ECO:0007669"/>
    <property type="project" value="TreeGrafter"/>
</dbReference>
<feature type="domain" description="FZ" evidence="6">
    <location>
        <begin position="56"/>
        <end position="177"/>
    </location>
</feature>
<evidence type="ECO:0000259" key="6">
    <source>
        <dbReference type="PROSITE" id="PS50038"/>
    </source>
</evidence>
<dbReference type="InterPro" id="IPR020067">
    <property type="entry name" value="Frizzled_dom"/>
</dbReference>
<feature type="disulfide bond" evidence="3">
    <location>
        <begin position="199"/>
        <end position="245"/>
    </location>
</feature>
<keyword evidence="8" id="KW-1185">Reference proteome</keyword>
<comment type="caution">
    <text evidence="3">Lacks conserved residue(s) required for the propagation of feature annotation.</text>
</comment>
<proteinExistence type="predicted"/>
<dbReference type="SMART" id="SM00063">
    <property type="entry name" value="FRI"/>
    <property type="match status" value="2"/>
</dbReference>
<dbReference type="Proteomes" id="UP001347796">
    <property type="component" value="Unassembled WGS sequence"/>
</dbReference>
<sequence length="337" mass="38677">MKVAKDFKLISCLIIILCLLELTNCDTRRRQRRPNRRRRPNSRRRTTLPTTTAANSTPGRCERIVVPMCRGLVGYRRTYLPNEFGHTTQMQVYQSLEYLWPFMDIGCSRNFRVLACGMYLPKCPGNTGVEGGLKPCKETCKRARRCRAKMRELQSQWPTDFNCTALLPRKSKKCIPPVSERPRCANQHIKCQRNEHDFCQGLNFQLGMLPNMFLQCSKQDIHRELDEYRVLIDSGCSEHLAFLLCGIYQPFCTRAENPFALPCREICELVKSDCESTYSRLHGGLPWPGKLQCHRYPLSTDELWLCAMPGDTSLALTPEEALANGEISENGENSENQ</sequence>